<reference evidence="1 2" key="1">
    <citation type="submission" date="2015-12" db="EMBL/GenBank/DDBJ databases">
        <authorList>
            <person name="Shamseldin A."/>
            <person name="Moawad H."/>
            <person name="Abd El-Rahim W.M."/>
            <person name="Sadowsky M.J."/>
        </authorList>
    </citation>
    <scope>NUCLEOTIDE SEQUENCE [LARGE SCALE GENOMIC DNA]</scope>
    <source>
        <strain evidence="1 2">D7</strain>
    </source>
</reference>
<accession>A0A126Q1H8</accession>
<dbReference type="EMBL" id="CP014323">
    <property type="protein sequence ID" value="AMJ98298.1"/>
    <property type="molecule type" value="Genomic_DNA"/>
</dbReference>
<dbReference type="Proteomes" id="UP000063991">
    <property type="component" value="Chromosome"/>
</dbReference>
<organism evidence="1 2">
    <name type="scientific">Alteromonas macleodii</name>
    <name type="common">Pseudoalteromonas macleodii</name>
    <dbReference type="NCBI Taxonomy" id="28108"/>
    <lineage>
        <taxon>Bacteria</taxon>
        <taxon>Pseudomonadati</taxon>
        <taxon>Pseudomonadota</taxon>
        <taxon>Gammaproteobacteria</taxon>
        <taxon>Alteromonadales</taxon>
        <taxon>Alteromonadaceae</taxon>
        <taxon>Alteromonas/Salinimonas group</taxon>
        <taxon>Alteromonas</taxon>
    </lineage>
</organism>
<gene>
    <name evidence="1" type="ORF">AVL55_09060</name>
</gene>
<sequence length="62" mass="7141">MKRGAKRTVRYGVLDFLKAHLLEQKQLAQLSHKKKTINSTGTTRHCFLAVFEPASRFWPVVT</sequence>
<evidence type="ECO:0000313" key="2">
    <source>
        <dbReference type="Proteomes" id="UP000063991"/>
    </source>
</evidence>
<proteinExistence type="predicted"/>
<protein>
    <submittedName>
        <fullName evidence="1">Uncharacterized protein</fullName>
    </submittedName>
</protein>
<dbReference type="AlphaFoldDB" id="A0A126Q1H8"/>
<name>A0A126Q1H8_ALTMA</name>
<evidence type="ECO:0000313" key="1">
    <source>
        <dbReference type="EMBL" id="AMJ98298.1"/>
    </source>
</evidence>